<dbReference type="InParanoid" id="A8PUD6"/>
<gene>
    <name evidence="3" type="ORF">MGL_0663</name>
</gene>
<dbReference type="OMA" id="FGSCTES"/>
<dbReference type="OrthoDB" id="2310204at2759"/>
<evidence type="ECO:0000256" key="2">
    <source>
        <dbReference type="SAM" id="SignalP"/>
    </source>
</evidence>
<name>A8PUD6_MALGO</name>
<dbReference type="KEGG" id="mgl:MGL_0663"/>
<sequence length="258" mass="27892">MYIPRIWQALFIVLVTSQLALGDDNSLYLSPSKHGGSMLTKQKEPLNVIISATSDSSVLDKEGFLQFANATGFELDENAGKSKNNGAQSANLGDGRGEVEQDGLMRAKPALAEVVNGGNHFRFWMQTGDKAKTNAIFIAASVEKSIKQNHDIVKNGYDMGRDQLVKNATQQDRSANGKTFRTKLLKMDSSLLNDISKNNLNHNIGTDGRVAILEVKVSDDTKSGSGKSGQNYGVSVHTRLSIFKALAVGAFVGLVIFL</sequence>
<keyword evidence="4" id="KW-1185">Reference proteome</keyword>
<dbReference type="AlphaFoldDB" id="A8PUD6"/>
<organism evidence="3 4">
    <name type="scientific">Malassezia globosa (strain ATCC MYA-4612 / CBS 7966)</name>
    <name type="common">Dandruff-associated fungus</name>
    <dbReference type="NCBI Taxonomy" id="425265"/>
    <lineage>
        <taxon>Eukaryota</taxon>
        <taxon>Fungi</taxon>
        <taxon>Dikarya</taxon>
        <taxon>Basidiomycota</taxon>
        <taxon>Ustilaginomycotina</taxon>
        <taxon>Malasseziomycetes</taxon>
        <taxon>Malasseziales</taxon>
        <taxon>Malasseziaceae</taxon>
        <taxon>Malassezia</taxon>
    </lineage>
</organism>
<reference evidence="3 4" key="1">
    <citation type="journal article" date="2007" name="Proc. Natl. Acad. Sci. U.S.A.">
        <title>Dandruff-associated Malassezia genomes reveal convergent and divergent virulence traits shared with plant and human fungal pathogens.</title>
        <authorList>
            <person name="Xu J."/>
            <person name="Saunders C.W."/>
            <person name="Hu P."/>
            <person name="Grant R.A."/>
            <person name="Boekhout T."/>
            <person name="Kuramae E.E."/>
            <person name="Kronstad J.W."/>
            <person name="Deangelis Y.M."/>
            <person name="Reeder N.L."/>
            <person name="Johnstone K.R."/>
            <person name="Leland M."/>
            <person name="Fieno A.M."/>
            <person name="Begley W.M."/>
            <person name="Sun Y."/>
            <person name="Lacey M.P."/>
            <person name="Chaudhary T."/>
            <person name="Keough T."/>
            <person name="Chu L."/>
            <person name="Sears R."/>
            <person name="Yuan B."/>
            <person name="Dawson T.L.Jr."/>
        </authorList>
    </citation>
    <scope>NUCLEOTIDE SEQUENCE [LARGE SCALE GENOMIC DNA]</scope>
    <source>
        <strain evidence="4">ATCC MYA-4612 / CBS 7966</strain>
    </source>
</reference>
<feature type="chain" id="PRO_5002727874" evidence="2">
    <location>
        <begin position="23"/>
        <end position="258"/>
    </location>
</feature>
<keyword evidence="2" id="KW-0732">Signal</keyword>
<protein>
    <submittedName>
        <fullName evidence="3">Uncharacterized protein</fullName>
    </submittedName>
</protein>
<feature type="region of interest" description="Disordered" evidence="1">
    <location>
        <begin position="76"/>
        <end position="97"/>
    </location>
</feature>
<proteinExistence type="predicted"/>
<dbReference type="STRING" id="425265.A8PUD6"/>
<feature type="compositionally biased region" description="Polar residues" evidence="1">
    <location>
        <begin position="81"/>
        <end position="91"/>
    </location>
</feature>
<dbReference type="RefSeq" id="XP_001732070.1">
    <property type="nucleotide sequence ID" value="XM_001732018.1"/>
</dbReference>
<evidence type="ECO:0000313" key="3">
    <source>
        <dbReference type="EMBL" id="EDP44856.1"/>
    </source>
</evidence>
<accession>A8PUD6</accession>
<evidence type="ECO:0000313" key="4">
    <source>
        <dbReference type="Proteomes" id="UP000008837"/>
    </source>
</evidence>
<comment type="caution">
    <text evidence="3">The sequence shown here is derived from an EMBL/GenBank/DDBJ whole genome shotgun (WGS) entry which is preliminary data.</text>
</comment>
<dbReference type="VEuPathDB" id="FungiDB:MGL_0663"/>
<feature type="signal peptide" evidence="2">
    <location>
        <begin position="1"/>
        <end position="22"/>
    </location>
</feature>
<dbReference type="Proteomes" id="UP000008837">
    <property type="component" value="Unassembled WGS sequence"/>
</dbReference>
<evidence type="ECO:0000256" key="1">
    <source>
        <dbReference type="SAM" id="MobiDB-lite"/>
    </source>
</evidence>
<dbReference type="EMBL" id="AAYY01000002">
    <property type="protein sequence ID" value="EDP44856.1"/>
    <property type="molecule type" value="Genomic_DNA"/>
</dbReference>
<dbReference type="GeneID" id="5856366"/>